<proteinExistence type="predicted"/>
<reference evidence="2" key="1">
    <citation type="journal article" date="2019" name="Int. J. Syst. Evol. Microbiol.">
        <title>The Global Catalogue of Microorganisms (GCM) 10K type strain sequencing project: providing services to taxonomists for standard genome sequencing and annotation.</title>
        <authorList>
            <consortium name="The Broad Institute Genomics Platform"/>
            <consortium name="The Broad Institute Genome Sequencing Center for Infectious Disease"/>
            <person name="Wu L."/>
            <person name="Ma J."/>
        </authorList>
    </citation>
    <scope>NUCLEOTIDE SEQUENCE [LARGE SCALE GENOMIC DNA]</scope>
    <source>
        <strain evidence="2">CCM 8950</strain>
    </source>
</reference>
<evidence type="ECO:0000313" key="1">
    <source>
        <dbReference type="EMBL" id="MFC6255133.1"/>
    </source>
</evidence>
<sequence length="129" mass="14912">MAKFELYHPILTPHYQLDWLTNFKVKDVNALRQTINPKESMLETANYVNREMSTIMNDQALTWGVSDKQQDDLLAIVNLAPADDQFKKAQLTITQVTKTSQSLVEEIENYMTEFAQNELQSFQLIVSLK</sequence>
<protein>
    <submittedName>
        <fullName evidence="1">GNAT family N-acetyltransferase</fullName>
    </submittedName>
</protein>
<keyword evidence="2" id="KW-1185">Reference proteome</keyword>
<name>A0ABW1TBP2_9LACO</name>
<accession>A0ABW1TBP2</accession>
<comment type="caution">
    <text evidence="1">The sequence shown here is derived from an EMBL/GenBank/DDBJ whole genome shotgun (WGS) entry which is preliminary data.</text>
</comment>
<evidence type="ECO:0000313" key="2">
    <source>
        <dbReference type="Proteomes" id="UP001596190"/>
    </source>
</evidence>
<dbReference type="RefSeq" id="WP_137631189.1">
    <property type="nucleotide sequence ID" value="NZ_BJDO01000025.1"/>
</dbReference>
<dbReference type="Proteomes" id="UP001596190">
    <property type="component" value="Unassembled WGS sequence"/>
</dbReference>
<dbReference type="EMBL" id="JBHSSA010000115">
    <property type="protein sequence ID" value="MFC6255133.1"/>
    <property type="molecule type" value="Genomic_DNA"/>
</dbReference>
<organism evidence="1 2">
    <name type="scientific">Secundilactobacillus hailunensis</name>
    <dbReference type="NCBI Taxonomy" id="2559923"/>
    <lineage>
        <taxon>Bacteria</taxon>
        <taxon>Bacillati</taxon>
        <taxon>Bacillota</taxon>
        <taxon>Bacilli</taxon>
        <taxon>Lactobacillales</taxon>
        <taxon>Lactobacillaceae</taxon>
        <taxon>Secundilactobacillus</taxon>
    </lineage>
</organism>
<gene>
    <name evidence="1" type="ORF">ACFP1H_11135</name>
</gene>